<evidence type="ECO:0000313" key="3">
    <source>
        <dbReference type="EMBL" id="RUQ87543.1"/>
    </source>
</evidence>
<feature type="transmembrane region" description="Helical" evidence="1">
    <location>
        <begin position="89"/>
        <end position="116"/>
    </location>
</feature>
<comment type="caution">
    <text evidence="2">The sequence shown here is derived from an EMBL/GenBank/DDBJ whole genome shotgun (WGS) entry which is preliminary data.</text>
</comment>
<feature type="transmembrane region" description="Helical" evidence="1">
    <location>
        <begin position="183"/>
        <end position="205"/>
    </location>
</feature>
<keyword evidence="1" id="KW-0472">Membrane</keyword>
<dbReference type="RefSeq" id="WP_106562967.1">
    <property type="nucleotide sequence ID" value="NZ_PYAU01000001.1"/>
</dbReference>
<reference evidence="2 4" key="1">
    <citation type="submission" date="2018-03" db="EMBL/GenBank/DDBJ databases">
        <title>Genomic Encyclopedia of Archaeal and Bacterial Type Strains, Phase II (KMG-II): from individual species to whole genera.</title>
        <authorList>
            <person name="Goeker M."/>
        </authorList>
    </citation>
    <scope>NUCLEOTIDE SEQUENCE [LARGE SCALE GENOMIC DNA]</scope>
    <source>
        <strain evidence="2 4">DSM 21548</strain>
    </source>
</reference>
<keyword evidence="1" id="KW-0812">Transmembrane</keyword>
<dbReference type="EMBL" id="PYAU01000001">
    <property type="protein sequence ID" value="PSL37887.1"/>
    <property type="molecule type" value="Genomic_DNA"/>
</dbReference>
<evidence type="ECO:0000313" key="5">
    <source>
        <dbReference type="Proteomes" id="UP000268291"/>
    </source>
</evidence>
<evidence type="ECO:0000313" key="4">
    <source>
        <dbReference type="Proteomes" id="UP000241203"/>
    </source>
</evidence>
<feature type="transmembrane region" description="Helical" evidence="1">
    <location>
        <begin position="55"/>
        <end position="77"/>
    </location>
</feature>
<accession>A0A2P8GV89</accession>
<dbReference type="AlphaFoldDB" id="A0A2P8GV89"/>
<sequence>MQKALSSLRFIAGMSIVVVFGVVMADVLRLTIPGVTGLQSFLPGLGTELLEASPWFMPVMGGFILTAYVAIIPLSDLQASAVVDERVELAAVALPWLAMWTAIVSVVWCLLGAFALVEGSSLLVELLGSSLIALLAAAFAALAGSTLSRDPRRRLAVLLAERRRLREQLDILRARKPMPVSGAVVTLILWALVSYLLPAATYVIAVGPEWWGDPDLTRNLILIAVATAFLQLVVIAATLMRPPHVIARVERVIAGFFFAAGLAMPVALAVSLGDPPADFRVGGLAVSAAFLVVALLVAFATTPGISTRVPLLRRRSPDAAIDSLMLADLTRRVDRLAPRITDARAVVDDERRRGEAEARAKRPIPRVIAWFRSP</sequence>
<dbReference type="Proteomes" id="UP000268291">
    <property type="component" value="Unassembled WGS sequence"/>
</dbReference>
<evidence type="ECO:0000256" key="1">
    <source>
        <dbReference type="SAM" id="Phobius"/>
    </source>
</evidence>
<feature type="transmembrane region" description="Helical" evidence="1">
    <location>
        <begin position="252"/>
        <end position="272"/>
    </location>
</feature>
<proteinExistence type="predicted"/>
<feature type="transmembrane region" description="Helical" evidence="1">
    <location>
        <begin position="220"/>
        <end position="240"/>
    </location>
</feature>
<dbReference type="EMBL" id="RZGY01000001">
    <property type="protein sequence ID" value="RUQ87543.1"/>
    <property type="molecule type" value="Genomic_DNA"/>
</dbReference>
<organism evidence="2 4">
    <name type="scientific">Labedella gwakjiensis</name>
    <dbReference type="NCBI Taxonomy" id="390269"/>
    <lineage>
        <taxon>Bacteria</taxon>
        <taxon>Bacillati</taxon>
        <taxon>Actinomycetota</taxon>
        <taxon>Actinomycetes</taxon>
        <taxon>Micrococcales</taxon>
        <taxon>Microbacteriaceae</taxon>
        <taxon>Labedella</taxon>
    </lineage>
</organism>
<dbReference type="Proteomes" id="UP000241203">
    <property type="component" value="Unassembled WGS sequence"/>
</dbReference>
<feature type="transmembrane region" description="Helical" evidence="1">
    <location>
        <begin position="122"/>
        <end position="144"/>
    </location>
</feature>
<feature type="transmembrane region" description="Helical" evidence="1">
    <location>
        <begin position="12"/>
        <end position="35"/>
    </location>
</feature>
<name>A0A2P8GV89_9MICO</name>
<keyword evidence="5" id="KW-1185">Reference proteome</keyword>
<evidence type="ECO:0000313" key="2">
    <source>
        <dbReference type="EMBL" id="PSL37887.1"/>
    </source>
</evidence>
<gene>
    <name evidence="2" type="ORF">CLV49_1494</name>
    <name evidence="3" type="ORF">ELQ93_11730</name>
</gene>
<keyword evidence="1" id="KW-1133">Transmembrane helix</keyword>
<protein>
    <submittedName>
        <fullName evidence="2">Uncharacterized protein</fullName>
    </submittedName>
</protein>
<feature type="transmembrane region" description="Helical" evidence="1">
    <location>
        <begin position="284"/>
        <end position="305"/>
    </location>
</feature>
<reference evidence="3 5" key="2">
    <citation type="submission" date="2018-12" db="EMBL/GenBank/DDBJ databases">
        <authorList>
            <person name="hu s."/>
            <person name="Xu Y."/>
            <person name="Xu B."/>
            <person name="Li F."/>
        </authorList>
    </citation>
    <scope>NUCLEOTIDE SEQUENCE [LARGE SCALE GENOMIC DNA]</scope>
    <source>
        <strain evidence="3 5">KSW2-17</strain>
    </source>
</reference>